<evidence type="ECO:0000313" key="2">
    <source>
        <dbReference type="EMBL" id="ACB50218.1"/>
    </source>
</evidence>
<keyword evidence="1" id="KW-1133">Transmembrane helix</keyword>
<keyword evidence="1" id="KW-0812">Transmembrane</keyword>
<dbReference type="STRING" id="43989.cce_0867"/>
<reference evidence="2 3" key="1">
    <citation type="journal article" date="2008" name="Proc. Natl. Acad. Sci. U.S.A.">
        <title>The genome of Cyanothece 51142, a unicellular diazotrophic cyanobacterium important in the marine nitrogen cycle.</title>
        <authorList>
            <person name="Welsh E.A."/>
            <person name="Liberton M."/>
            <person name="Stoeckel J."/>
            <person name="Loh T."/>
            <person name="Elvitigala T."/>
            <person name="Wang C."/>
            <person name="Wollam A."/>
            <person name="Fulton R.S."/>
            <person name="Clifton S.W."/>
            <person name="Jacobs J.M."/>
            <person name="Aurora R."/>
            <person name="Ghosh B.K."/>
            <person name="Sherman L.A."/>
            <person name="Smith R.D."/>
            <person name="Wilson R.K."/>
            <person name="Pakrasi H.B."/>
        </authorList>
    </citation>
    <scope>NUCLEOTIDE SEQUENCE [LARGE SCALE GENOMIC DNA]</scope>
    <source>
        <strain evidence="3">ATCC 51142 / BH68</strain>
    </source>
</reference>
<organism evidence="2 3">
    <name type="scientific">Crocosphaera subtropica (strain ATCC 51142 / BH68)</name>
    <name type="common">Cyanothece sp. (strain ATCC 51142)</name>
    <dbReference type="NCBI Taxonomy" id="43989"/>
    <lineage>
        <taxon>Bacteria</taxon>
        <taxon>Bacillati</taxon>
        <taxon>Cyanobacteriota</taxon>
        <taxon>Cyanophyceae</taxon>
        <taxon>Oscillatoriophycideae</taxon>
        <taxon>Chroococcales</taxon>
        <taxon>Aphanothecaceae</taxon>
        <taxon>Crocosphaera</taxon>
        <taxon>Crocosphaera subtropica</taxon>
    </lineage>
</organism>
<name>B1WS24_CROS5</name>
<dbReference type="Proteomes" id="UP000001203">
    <property type="component" value="Chromosome circular"/>
</dbReference>
<dbReference type="HOGENOM" id="CLU_3232480_0_0_3"/>
<evidence type="ECO:0000313" key="3">
    <source>
        <dbReference type="Proteomes" id="UP000001203"/>
    </source>
</evidence>
<feature type="transmembrane region" description="Helical" evidence="1">
    <location>
        <begin position="15"/>
        <end position="34"/>
    </location>
</feature>
<evidence type="ECO:0008006" key="4">
    <source>
        <dbReference type="Google" id="ProtNLM"/>
    </source>
</evidence>
<dbReference type="EMBL" id="CP000806">
    <property type="protein sequence ID" value="ACB50218.1"/>
    <property type="molecule type" value="Genomic_DNA"/>
</dbReference>
<dbReference type="NCBIfam" id="TIGR04155">
    <property type="entry name" value="cyano_PEP"/>
    <property type="match status" value="1"/>
</dbReference>
<keyword evidence="1" id="KW-0472">Membrane</keyword>
<protein>
    <recommendedName>
        <fullName evidence="4">PEP-CTERM protein-sorting domain-containing protein</fullName>
    </recommendedName>
</protein>
<accession>B1WS24</accession>
<evidence type="ECO:0000256" key="1">
    <source>
        <dbReference type="SAM" id="Phobius"/>
    </source>
</evidence>
<dbReference type="InterPro" id="IPR026374">
    <property type="entry name" value="Cyano_PEP"/>
</dbReference>
<dbReference type="OrthoDB" id="7052168at2"/>
<dbReference type="KEGG" id="cyt:cce_0867"/>
<keyword evidence="3" id="KW-1185">Reference proteome</keyword>
<proteinExistence type="predicted"/>
<dbReference type="AlphaFoldDB" id="B1WS24"/>
<sequence length="43" mass="4562">MSTKQLSERTEKTAVPEPLTILGAGSAIAFGTAFKRKLGKKKA</sequence>
<gene>
    <name evidence="2" type="ordered locus">cce_0867</name>
</gene>